<dbReference type="Gene3D" id="1.20.120.520">
    <property type="entry name" value="nmb1532 protein domain like"/>
    <property type="match status" value="1"/>
</dbReference>
<comment type="caution">
    <text evidence="3">The sequence shown here is derived from an EMBL/GenBank/DDBJ whole genome shotgun (WGS) entry which is preliminary data.</text>
</comment>
<dbReference type="InterPro" id="IPR012312">
    <property type="entry name" value="Hemerythrin-like"/>
</dbReference>
<dbReference type="AlphaFoldDB" id="Q1YMY4"/>
<evidence type="ECO:0000313" key="3">
    <source>
        <dbReference type="EMBL" id="EAS51247.1"/>
    </source>
</evidence>
<dbReference type="EMBL" id="AAPJ01000001">
    <property type="protein sequence ID" value="EAS51247.1"/>
    <property type="molecule type" value="Genomic_DNA"/>
</dbReference>
<protein>
    <recommendedName>
        <fullName evidence="2">Hemerythrin-like domain-containing protein</fullName>
    </recommendedName>
</protein>
<evidence type="ECO:0000313" key="4">
    <source>
        <dbReference type="Proteomes" id="UP000000321"/>
    </source>
</evidence>
<reference evidence="3 4" key="1">
    <citation type="journal article" date="2008" name="Appl. Environ. Microbiol.">
        <title>Genomic insights into Mn(II) oxidation by the marine alphaproteobacterium Aurantimonas sp. strain SI85-9A1.</title>
        <authorList>
            <person name="Dick G.J."/>
            <person name="Podell S."/>
            <person name="Johnson H.A."/>
            <person name="Rivera-Espinoza Y."/>
            <person name="Bernier-Latmani R."/>
            <person name="McCarthy J.K."/>
            <person name="Torpey J.W."/>
            <person name="Clement B.G."/>
            <person name="Gaasterland T."/>
            <person name="Tebo B.M."/>
        </authorList>
    </citation>
    <scope>NUCLEOTIDE SEQUENCE [LARGE SCALE GENOMIC DNA]</scope>
    <source>
        <strain evidence="3 4">SI85-9A1</strain>
    </source>
</reference>
<feature type="domain" description="Hemerythrin-like" evidence="2">
    <location>
        <begin position="86"/>
        <end position="232"/>
    </location>
</feature>
<keyword evidence="4" id="KW-1185">Reference proteome</keyword>
<name>Q1YMY4_AURMS</name>
<dbReference type="Pfam" id="PF01814">
    <property type="entry name" value="Hemerythrin"/>
    <property type="match status" value="1"/>
</dbReference>
<gene>
    <name evidence="3" type="ORF">SI859A1_02061</name>
</gene>
<dbReference type="Proteomes" id="UP000000321">
    <property type="component" value="Unassembled WGS sequence"/>
</dbReference>
<feature type="region of interest" description="Disordered" evidence="1">
    <location>
        <begin position="28"/>
        <end position="49"/>
    </location>
</feature>
<evidence type="ECO:0000256" key="1">
    <source>
        <dbReference type="SAM" id="MobiDB-lite"/>
    </source>
</evidence>
<sequence length="242" mass="27091">MSRSGRQGEAQRANGCMPAGISASCLWTPSRSADGRDRNENAGSAAMKQSFDLDTRTGLPVDLTELLRKYPRETWTDHANLGATARFWLQRHDMFRELGAAMQEALSQHREGEVALDPFRRWFAPRLQFFLTQLEDHHQIEDHHYFPVFVRAESRLSPGFELLENDHEVIHADLMAVAETANRFLAEETGGGAVPPDAARYAGDAYAEASGRLLDRLVRHLADEEDLIIPLILDRGEAAIGI</sequence>
<evidence type="ECO:0000259" key="2">
    <source>
        <dbReference type="Pfam" id="PF01814"/>
    </source>
</evidence>
<dbReference type="HOGENOM" id="CLU_120431_0_0_5"/>
<dbReference type="PROSITE" id="PS51257">
    <property type="entry name" value="PROKAR_LIPOPROTEIN"/>
    <property type="match status" value="1"/>
</dbReference>
<organism evidence="3 4">
    <name type="scientific">Aurantimonas manganoxydans (strain ATCC BAA-1229 / DSM 21871 / SI85-9A1)</name>
    <dbReference type="NCBI Taxonomy" id="287752"/>
    <lineage>
        <taxon>Bacteria</taxon>
        <taxon>Pseudomonadati</taxon>
        <taxon>Pseudomonadota</taxon>
        <taxon>Alphaproteobacteria</taxon>
        <taxon>Hyphomicrobiales</taxon>
        <taxon>Aurantimonadaceae</taxon>
        <taxon>Aurantimonas</taxon>
    </lineage>
</organism>
<proteinExistence type="predicted"/>
<dbReference type="BioCyc" id="AURANTIMONAS:SI859A1_02061-MONOMER"/>
<accession>Q1YMY4</accession>